<sequence>MPCGTEALMQIIWGRRRGLALDLPTKPSSASPSGPGSGRAGALPPRSGMGHDTQELGLAGAVRYAGSLELGLAGLGGVGVGQILRCTAQSGGWRGGPSRWWRSGAAAYAEEGGRRKMILGKSHKASRLQPLNRSTEGLILLVPTSSSK</sequence>
<evidence type="ECO:0000313" key="2">
    <source>
        <dbReference type="EMBL" id="EMS49626.1"/>
    </source>
</evidence>
<feature type="region of interest" description="Disordered" evidence="1">
    <location>
        <begin position="23"/>
        <end position="52"/>
    </location>
</feature>
<proteinExistence type="predicted"/>
<protein>
    <submittedName>
        <fullName evidence="2">Uncharacterized protein</fullName>
    </submittedName>
</protein>
<feature type="compositionally biased region" description="Low complexity" evidence="1">
    <location>
        <begin position="27"/>
        <end position="46"/>
    </location>
</feature>
<evidence type="ECO:0000256" key="1">
    <source>
        <dbReference type="SAM" id="MobiDB-lite"/>
    </source>
</evidence>
<gene>
    <name evidence="2" type="ORF">TRIUR3_08649</name>
</gene>
<dbReference type="EMBL" id="KD241047">
    <property type="protein sequence ID" value="EMS49626.1"/>
    <property type="molecule type" value="Genomic_DNA"/>
</dbReference>
<name>M7YRH4_TRIUA</name>
<organism evidence="2">
    <name type="scientific">Triticum urartu</name>
    <name type="common">Red wild einkorn</name>
    <name type="synonym">Crithodium urartu</name>
    <dbReference type="NCBI Taxonomy" id="4572"/>
    <lineage>
        <taxon>Eukaryota</taxon>
        <taxon>Viridiplantae</taxon>
        <taxon>Streptophyta</taxon>
        <taxon>Embryophyta</taxon>
        <taxon>Tracheophyta</taxon>
        <taxon>Spermatophyta</taxon>
        <taxon>Magnoliopsida</taxon>
        <taxon>Liliopsida</taxon>
        <taxon>Poales</taxon>
        <taxon>Poaceae</taxon>
        <taxon>BOP clade</taxon>
        <taxon>Pooideae</taxon>
        <taxon>Triticodae</taxon>
        <taxon>Triticeae</taxon>
        <taxon>Triticinae</taxon>
        <taxon>Triticum</taxon>
    </lineage>
</organism>
<reference evidence="2" key="1">
    <citation type="journal article" date="2013" name="Nature">
        <title>Draft genome of the wheat A-genome progenitor Triticum urartu.</title>
        <authorList>
            <person name="Ling H.Q."/>
            <person name="Zhao S."/>
            <person name="Liu D."/>
            <person name="Wang J."/>
            <person name="Sun H."/>
            <person name="Zhang C."/>
            <person name="Fan H."/>
            <person name="Li D."/>
            <person name="Dong L."/>
            <person name="Tao Y."/>
            <person name="Gao C."/>
            <person name="Wu H."/>
            <person name="Li Y."/>
            <person name="Cui Y."/>
            <person name="Guo X."/>
            <person name="Zheng S."/>
            <person name="Wang B."/>
            <person name="Yu K."/>
            <person name="Liang Q."/>
            <person name="Yang W."/>
            <person name="Lou X."/>
            <person name="Chen J."/>
            <person name="Feng M."/>
            <person name="Jian J."/>
            <person name="Zhang X."/>
            <person name="Luo G."/>
            <person name="Jiang Y."/>
            <person name="Liu J."/>
            <person name="Wang Z."/>
            <person name="Sha Y."/>
            <person name="Zhang B."/>
            <person name="Wu H."/>
            <person name="Tang D."/>
            <person name="Shen Q."/>
            <person name="Xue P."/>
            <person name="Zou S."/>
            <person name="Wang X."/>
            <person name="Liu X."/>
            <person name="Wang F."/>
            <person name="Yang Y."/>
            <person name="An X."/>
            <person name="Dong Z."/>
            <person name="Zhang K."/>
            <person name="Zhang X."/>
            <person name="Luo M.C."/>
            <person name="Dvorak J."/>
            <person name="Tong Y."/>
            <person name="Wang J."/>
            <person name="Yang H."/>
            <person name="Li Z."/>
            <person name="Wang D."/>
            <person name="Zhang A."/>
            <person name="Wang J."/>
        </authorList>
    </citation>
    <scope>NUCLEOTIDE SEQUENCE</scope>
</reference>
<accession>M7YRH4</accession>
<dbReference type="AlphaFoldDB" id="M7YRH4"/>